<proteinExistence type="inferred from homology"/>
<evidence type="ECO:0008006" key="5">
    <source>
        <dbReference type="Google" id="ProtNLM"/>
    </source>
</evidence>
<evidence type="ECO:0000256" key="2">
    <source>
        <dbReference type="SAM" id="Phobius"/>
    </source>
</evidence>
<dbReference type="InterPro" id="IPR036396">
    <property type="entry name" value="Cyt_P450_sf"/>
</dbReference>
<sequence length="336" mass="37435">MGTDVSSLVHQTPPLTYAVVATTAGAILFGTLVLHSTSFLFGHLYEMCVRVVKWKSDDHYPEPYLSWVKTYGGAVRLREVNNFSVLFTDPVALQHILVANANNYPRLPMIQAYLRNVTMGDGLLSVEGKQHDSFRKVMNPLFAVSKTKTFLEIFNNQTQLYSQNYIESACDTNTPVDLLKMFARLMLSIVGLTVLGYDFDKSPVALKAYEQSMIEPSPLMLIGTFFIPGFLNLPIPSLAKPRKAQHTLKTILVEVIQDKLATMSPENPQDLLDMILPHATTQEAVSHTLTFMMAGHDTSSNTLGFIFGILPTYPKIIAAIRAEYYDVISKYGSLNS</sequence>
<evidence type="ECO:0000256" key="1">
    <source>
        <dbReference type="ARBA" id="ARBA00010617"/>
    </source>
</evidence>
<keyword evidence="4" id="KW-1185">Reference proteome</keyword>
<keyword evidence="2" id="KW-0812">Transmembrane</keyword>
<dbReference type="Gene3D" id="1.10.630.10">
    <property type="entry name" value="Cytochrome P450"/>
    <property type="match status" value="1"/>
</dbReference>
<protein>
    <recommendedName>
        <fullName evidence="5">Cytochrome P450</fullName>
    </recommendedName>
</protein>
<keyword evidence="2" id="KW-0472">Membrane</keyword>
<comment type="caution">
    <text evidence="3">The sequence shown here is derived from an EMBL/GenBank/DDBJ whole genome shotgun (WGS) entry which is preliminary data.</text>
</comment>
<dbReference type="Pfam" id="PF00067">
    <property type="entry name" value="p450"/>
    <property type="match status" value="1"/>
</dbReference>
<evidence type="ECO:0000313" key="4">
    <source>
        <dbReference type="Proteomes" id="UP000481153"/>
    </source>
</evidence>
<keyword evidence="2" id="KW-1133">Transmembrane helix</keyword>
<dbReference type="SUPFAM" id="SSF48264">
    <property type="entry name" value="Cytochrome P450"/>
    <property type="match status" value="1"/>
</dbReference>
<dbReference type="EMBL" id="VJMJ01000122">
    <property type="protein sequence ID" value="KAF0733490.1"/>
    <property type="molecule type" value="Genomic_DNA"/>
</dbReference>
<dbReference type="InterPro" id="IPR001128">
    <property type="entry name" value="Cyt_P450"/>
</dbReference>
<organism evidence="3 4">
    <name type="scientific">Aphanomyces euteiches</name>
    <dbReference type="NCBI Taxonomy" id="100861"/>
    <lineage>
        <taxon>Eukaryota</taxon>
        <taxon>Sar</taxon>
        <taxon>Stramenopiles</taxon>
        <taxon>Oomycota</taxon>
        <taxon>Saprolegniomycetes</taxon>
        <taxon>Saprolegniales</taxon>
        <taxon>Verrucalvaceae</taxon>
        <taxon>Aphanomyces</taxon>
    </lineage>
</organism>
<dbReference type="GO" id="GO:0020037">
    <property type="term" value="F:heme binding"/>
    <property type="evidence" value="ECO:0007669"/>
    <property type="project" value="InterPro"/>
</dbReference>
<accession>A0A6G0X0T7</accession>
<feature type="transmembrane region" description="Helical" evidence="2">
    <location>
        <begin position="181"/>
        <end position="199"/>
    </location>
</feature>
<dbReference type="AlphaFoldDB" id="A0A6G0X0T7"/>
<dbReference type="GO" id="GO:0004497">
    <property type="term" value="F:monooxygenase activity"/>
    <property type="evidence" value="ECO:0007669"/>
    <property type="project" value="InterPro"/>
</dbReference>
<reference evidence="3 4" key="1">
    <citation type="submission" date="2019-07" db="EMBL/GenBank/DDBJ databases">
        <title>Genomics analysis of Aphanomyces spp. identifies a new class of oomycete effector associated with host adaptation.</title>
        <authorList>
            <person name="Gaulin E."/>
        </authorList>
    </citation>
    <scope>NUCLEOTIDE SEQUENCE [LARGE SCALE GENOMIC DNA]</scope>
    <source>
        <strain evidence="3 4">ATCC 201684</strain>
    </source>
</reference>
<dbReference type="PANTHER" id="PTHR24291">
    <property type="entry name" value="CYTOCHROME P450 FAMILY 4"/>
    <property type="match status" value="1"/>
</dbReference>
<dbReference type="Proteomes" id="UP000481153">
    <property type="component" value="Unassembled WGS sequence"/>
</dbReference>
<dbReference type="GO" id="GO:0005506">
    <property type="term" value="F:iron ion binding"/>
    <property type="evidence" value="ECO:0007669"/>
    <property type="project" value="InterPro"/>
</dbReference>
<name>A0A6G0X0T7_9STRA</name>
<dbReference type="GO" id="GO:0016705">
    <property type="term" value="F:oxidoreductase activity, acting on paired donors, with incorporation or reduction of molecular oxygen"/>
    <property type="evidence" value="ECO:0007669"/>
    <property type="project" value="InterPro"/>
</dbReference>
<dbReference type="PANTHER" id="PTHR24291:SF175">
    <property type="entry name" value="CYTOCHROME P450"/>
    <property type="match status" value="1"/>
</dbReference>
<dbReference type="InterPro" id="IPR050196">
    <property type="entry name" value="Cytochrome_P450_Monoox"/>
</dbReference>
<gene>
    <name evidence="3" type="ORF">Ae201684_009730</name>
</gene>
<feature type="transmembrane region" description="Helical" evidence="2">
    <location>
        <begin position="15"/>
        <end position="34"/>
    </location>
</feature>
<dbReference type="VEuPathDB" id="FungiDB:AeMF1_017078"/>
<feature type="transmembrane region" description="Helical" evidence="2">
    <location>
        <begin position="219"/>
        <end position="239"/>
    </location>
</feature>
<evidence type="ECO:0000313" key="3">
    <source>
        <dbReference type="EMBL" id="KAF0733490.1"/>
    </source>
</evidence>
<comment type="similarity">
    <text evidence="1">Belongs to the cytochrome P450 family.</text>
</comment>